<dbReference type="RefSeq" id="WP_070931769.1">
    <property type="nucleotide sequence ID" value="NZ_MIPT01000001.1"/>
</dbReference>
<reference evidence="2 3" key="1">
    <citation type="submission" date="2016-09" db="EMBL/GenBank/DDBJ databases">
        <title>Metabolic pathway, cell adaptation mechanisms and a novel monoxygenase revealed through proteogenomic-transcription analysis of a Sphingomonas haloaromaticamans strain degrading the fungicide ortho-phenylphenol.</title>
        <authorList>
            <person name="Perruchon C."/>
            <person name="Papadopoulou E.S."/>
            <person name="Rousidou C."/>
            <person name="Vasileiadis S."/>
            <person name="Tanou G."/>
            <person name="Amoutzias G."/>
            <person name="Molassiotis A."/>
            <person name="Karpouzas D.G."/>
        </authorList>
    </citation>
    <scope>NUCLEOTIDE SEQUENCE [LARGE SCALE GENOMIC DNA]</scope>
    <source>
        <strain evidence="2 3">P3</strain>
    </source>
</reference>
<evidence type="ECO:0000313" key="2">
    <source>
        <dbReference type="EMBL" id="OHT18231.1"/>
    </source>
</evidence>
<evidence type="ECO:0000313" key="3">
    <source>
        <dbReference type="Proteomes" id="UP000179467"/>
    </source>
</evidence>
<dbReference type="Gene3D" id="3.30.70.100">
    <property type="match status" value="1"/>
</dbReference>
<feature type="domain" description="DUF1330" evidence="1">
    <location>
        <begin position="2"/>
        <end position="95"/>
    </location>
</feature>
<name>A0A1S1H9X1_9SPHN</name>
<dbReference type="Pfam" id="PF07045">
    <property type="entry name" value="DUF1330"/>
    <property type="match status" value="1"/>
</dbReference>
<organism evidence="2 3">
    <name type="scientific">Edaphosphingomonas haloaromaticamans</name>
    <dbReference type="NCBI Taxonomy" id="653954"/>
    <lineage>
        <taxon>Bacteria</taxon>
        <taxon>Pseudomonadati</taxon>
        <taxon>Pseudomonadota</taxon>
        <taxon>Alphaproteobacteria</taxon>
        <taxon>Sphingomonadales</taxon>
        <taxon>Rhizorhabdaceae</taxon>
        <taxon>Edaphosphingomonas</taxon>
    </lineage>
</organism>
<dbReference type="InterPro" id="IPR010753">
    <property type="entry name" value="DUF1330"/>
</dbReference>
<sequence>MTAYLIQSRLETTDEAELDTYSALARPTLAGHPVTPLVVYGDQLTLEGEPSEGVVIFAFPSKAEALAWYQSPDYAAAREHRAKGARYQVTLVEGLWWRTML</sequence>
<accession>A0A1S1H9X1</accession>
<proteinExistence type="predicted"/>
<dbReference type="EMBL" id="MIPT01000001">
    <property type="protein sequence ID" value="OHT18231.1"/>
    <property type="molecule type" value="Genomic_DNA"/>
</dbReference>
<keyword evidence="3" id="KW-1185">Reference proteome</keyword>
<dbReference type="PANTHER" id="PTHR41521:SF4">
    <property type="entry name" value="BLR0684 PROTEIN"/>
    <property type="match status" value="1"/>
</dbReference>
<dbReference type="SUPFAM" id="SSF54909">
    <property type="entry name" value="Dimeric alpha+beta barrel"/>
    <property type="match status" value="1"/>
</dbReference>
<dbReference type="InterPro" id="IPR011008">
    <property type="entry name" value="Dimeric_a/b-barrel"/>
</dbReference>
<evidence type="ECO:0000259" key="1">
    <source>
        <dbReference type="Pfam" id="PF07045"/>
    </source>
</evidence>
<dbReference type="AlphaFoldDB" id="A0A1S1H9X1"/>
<comment type="caution">
    <text evidence="2">The sequence shown here is derived from an EMBL/GenBank/DDBJ whole genome shotgun (WGS) entry which is preliminary data.</text>
</comment>
<dbReference type="PANTHER" id="PTHR41521">
    <property type="match status" value="1"/>
</dbReference>
<protein>
    <recommendedName>
        <fullName evidence="1">DUF1330 domain-containing protein</fullName>
    </recommendedName>
</protein>
<gene>
    <name evidence="2" type="ORF">BHE75_00202</name>
</gene>
<dbReference type="OrthoDB" id="9806380at2"/>
<dbReference type="Proteomes" id="UP000179467">
    <property type="component" value="Unassembled WGS sequence"/>
</dbReference>